<evidence type="ECO:0000256" key="3">
    <source>
        <dbReference type="ARBA" id="ARBA00012787"/>
    </source>
</evidence>
<dbReference type="InterPro" id="IPR002501">
    <property type="entry name" value="PsdUridine_synth_N"/>
</dbReference>
<organism evidence="9 10">
    <name type="scientific">Aspergillus oryzae</name>
    <name type="common">Yellow koji mold</name>
    <dbReference type="NCBI Taxonomy" id="5062"/>
    <lineage>
        <taxon>Eukaryota</taxon>
        <taxon>Fungi</taxon>
        <taxon>Dikarya</taxon>
        <taxon>Ascomycota</taxon>
        <taxon>Pezizomycotina</taxon>
        <taxon>Eurotiomycetes</taxon>
        <taxon>Eurotiomycetidae</taxon>
        <taxon>Eurotiales</taxon>
        <taxon>Aspergillaceae</taxon>
        <taxon>Aspergillus</taxon>
        <taxon>Aspergillus subgen. Circumdati</taxon>
    </lineage>
</organism>
<dbReference type="GO" id="GO:0005634">
    <property type="term" value="C:nucleus"/>
    <property type="evidence" value="ECO:0007669"/>
    <property type="project" value="TreeGrafter"/>
</dbReference>
<feature type="compositionally biased region" description="Polar residues" evidence="6">
    <location>
        <begin position="349"/>
        <end position="358"/>
    </location>
</feature>
<dbReference type="EMBL" id="BSYA01000091">
    <property type="protein sequence ID" value="GMG31860.1"/>
    <property type="molecule type" value="Genomic_DNA"/>
</dbReference>
<feature type="chain" id="PRO_5042939219" description="tRNA pseudouridine(55) synthase" evidence="7">
    <location>
        <begin position="20"/>
        <end position="467"/>
    </location>
</feature>
<gene>
    <name evidence="9" type="ORF">Aory04_000767500</name>
</gene>
<dbReference type="InterPro" id="IPR014780">
    <property type="entry name" value="tRNA_psdUridine_synth_TruB"/>
</dbReference>
<evidence type="ECO:0000256" key="7">
    <source>
        <dbReference type="SAM" id="SignalP"/>
    </source>
</evidence>
<accession>A0AAN4YLY7</accession>
<evidence type="ECO:0000256" key="6">
    <source>
        <dbReference type="SAM" id="MobiDB-lite"/>
    </source>
</evidence>
<comment type="catalytic activity">
    <reaction evidence="1">
        <text>a uridine in mRNA = a pseudouridine in mRNA</text>
        <dbReference type="Rhea" id="RHEA:56644"/>
        <dbReference type="Rhea" id="RHEA-COMP:14658"/>
        <dbReference type="Rhea" id="RHEA-COMP:14659"/>
        <dbReference type="ChEBI" id="CHEBI:65314"/>
        <dbReference type="ChEBI" id="CHEBI:65315"/>
    </reaction>
</comment>
<feature type="signal peptide" evidence="7">
    <location>
        <begin position="1"/>
        <end position="19"/>
    </location>
</feature>
<dbReference type="Proteomes" id="UP001165205">
    <property type="component" value="Unassembled WGS sequence"/>
</dbReference>
<dbReference type="GO" id="GO:0006400">
    <property type="term" value="P:tRNA modification"/>
    <property type="evidence" value="ECO:0007669"/>
    <property type="project" value="TreeGrafter"/>
</dbReference>
<evidence type="ECO:0000259" key="8">
    <source>
        <dbReference type="Pfam" id="PF01509"/>
    </source>
</evidence>
<evidence type="ECO:0000256" key="2">
    <source>
        <dbReference type="ARBA" id="ARBA00008999"/>
    </source>
</evidence>
<comment type="caution">
    <text evidence="9">The sequence shown here is derived from an EMBL/GenBank/DDBJ whole genome shotgun (WGS) entry which is preliminary data.</text>
</comment>
<dbReference type="EC" id="5.4.99.25" evidence="3"/>
<dbReference type="AlphaFoldDB" id="A0AAN4YLY7"/>
<feature type="domain" description="Pseudouridine synthase II N-terminal" evidence="8">
    <location>
        <begin position="122"/>
        <end position="251"/>
    </location>
</feature>
<dbReference type="GO" id="GO:1990481">
    <property type="term" value="P:mRNA pseudouridine synthesis"/>
    <property type="evidence" value="ECO:0007669"/>
    <property type="project" value="TreeGrafter"/>
</dbReference>
<reference evidence="9" key="1">
    <citation type="submission" date="2023-04" db="EMBL/GenBank/DDBJ databases">
        <title>Aspergillus oryzae NBRC 4228.</title>
        <authorList>
            <person name="Ichikawa N."/>
            <person name="Sato H."/>
            <person name="Tonouchi N."/>
        </authorList>
    </citation>
    <scope>NUCLEOTIDE SEQUENCE</scope>
    <source>
        <strain evidence="9">NBRC 4228</strain>
    </source>
</reference>
<dbReference type="InterPro" id="IPR020103">
    <property type="entry name" value="PsdUridine_synth_cat_dom_sf"/>
</dbReference>
<dbReference type="PANTHER" id="PTHR13767">
    <property type="entry name" value="TRNA-PSEUDOURIDINE SYNTHASE"/>
    <property type="match status" value="1"/>
</dbReference>
<dbReference type="Gene3D" id="3.30.2350.10">
    <property type="entry name" value="Pseudouridine synthase"/>
    <property type="match status" value="1"/>
</dbReference>
<name>A0AAN4YLY7_ASPOZ</name>
<dbReference type="GO" id="GO:0003723">
    <property type="term" value="F:RNA binding"/>
    <property type="evidence" value="ECO:0007669"/>
    <property type="project" value="InterPro"/>
</dbReference>
<evidence type="ECO:0000313" key="10">
    <source>
        <dbReference type="Proteomes" id="UP001165205"/>
    </source>
</evidence>
<evidence type="ECO:0000256" key="1">
    <source>
        <dbReference type="ARBA" id="ARBA00001166"/>
    </source>
</evidence>
<dbReference type="HAMAP" id="MF_01080">
    <property type="entry name" value="TruB_bact"/>
    <property type="match status" value="1"/>
</dbReference>
<protein>
    <recommendedName>
        <fullName evidence="3">tRNA pseudouridine(55) synthase</fullName>
        <ecNumber evidence="3">5.4.99.25</ecNumber>
    </recommendedName>
</protein>
<comment type="similarity">
    <text evidence="2">Belongs to the pseudouridine synthase TruB family.</text>
</comment>
<feature type="compositionally biased region" description="Basic and acidic residues" evidence="6">
    <location>
        <begin position="361"/>
        <end position="373"/>
    </location>
</feature>
<keyword evidence="4" id="KW-0819">tRNA processing</keyword>
<proteinExistence type="inferred from homology"/>
<dbReference type="FunFam" id="3.30.2350.10:FF:000014">
    <property type="entry name" value="PUS4p Pseudouridine synthase"/>
    <property type="match status" value="1"/>
</dbReference>
<dbReference type="Pfam" id="PF01509">
    <property type="entry name" value="TruB_N"/>
    <property type="match status" value="1"/>
</dbReference>
<sequence length="467" mass="51743">MVLYLLGLVITRRYPLCTGEEFRYFEPPCPEKRSTKVFLVCSPHHIYSTQIIGILAINSRLTTTIAVHKPQGVTSADVIRTLQHHFNPSKLFKPWLETERARRDRESKNQRRRRRTQRLDVKIGHGGTLDPLATGVLVTGVGKGTKQLNDFLGCTKTYETIVLFGAETDTYDRLGKIVRRAPYEHVTREVVEKALEQFRGKIMQRPPIFSALKVKGKPLYEYAREGKEPPIEIQERPVEVTDLRILEWYEPGTHDFKGPEQEAAAEEKAVAEKLLAKEDALPIAPSSEAAGSAEKTAEQDTSASTKRKTPPPADSPKAAEDTAPAAAEGEKSPAAKKQKAAEGEAVPAQTEQSSSNAPETAEEKSDALPEKAESAPQPQSAAVKIIMTVSSGFYVRSLAHDLGKAVGSCAMMSELIRTRQADFELGADKVLEYRDLEAGEEVWGPKVQQFLEQWEKKRAAEATVDQN</sequence>
<dbReference type="PANTHER" id="PTHR13767:SF2">
    <property type="entry name" value="PSEUDOURIDYLATE SYNTHASE TRUB1"/>
    <property type="match status" value="1"/>
</dbReference>
<dbReference type="SUPFAM" id="SSF55120">
    <property type="entry name" value="Pseudouridine synthase"/>
    <property type="match status" value="1"/>
</dbReference>
<keyword evidence="7" id="KW-0732">Signal</keyword>
<evidence type="ECO:0000313" key="9">
    <source>
        <dbReference type="EMBL" id="GMG31860.1"/>
    </source>
</evidence>
<keyword evidence="5" id="KW-0413">Isomerase</keyword>
<dbReference type="GO" id="GO:0160148">
    <property type="term" value="F:tRNA pseudouridine(55) synthase activity"/>
    <property type="evidence" value="ECO:0007669"/>
    <property type="project" value="UniProtKB-EC"/>
</dbReference>
<evidence type="ECO:0000256" key="5">
    <source>
        <dbReference type="ARBA" id="ARBA00023235"/>
    </source>
</evidence>
<feature type="region of interest" description="Disordered" evidence="6">
    <location>
        <begin position="282"/>
        <end position="380"/>
    </location>
</feature>
<evidence type="ECO:0000256" key="4">
    <source>
        <dbReference type="ARBA" id="ARBA00022694"/>
    </source>
</evidence>